<protein>
    <submittedName>
        <fullName evidence="3">Uncharacterized protein</fullName>
    </submittedName>
</protein>
<organism evidence="3">
    <name type="scientific">Lotharella globosa</name>
    <dbReference type="NCBI Taxonomy" id="91324"/>
    <lineage>
        <taxon>Eukaryota</taxon>
        <taxon>Sar</taxon>
        <taxon>Rhizaria</taxon>
        <taxon>Cercozoa</taxon>
        <taxon>Chlorarachniophyceae</taxon>
        <taxon>Lotharella</taxon>
    </lineage>
</organism>
<dbReference type="PANTHER" id="PTHR34598">
    <property type="entry name" value="BLL6449 PROTEIN"/>
    <property type="match status" value="1"/>
</dbReference>
<dbReference type="PANTHER" id="PTHR34598:SF3">
    <property type="entry name" value="OXIDOREDUCTASE AN1597"/>
    <property type="match status" value="1"/>
</dbReference>
<proteinExistence type="inferred from homology"/>
<accession>A0A7S3YYQ5</accession>
<sequence length="409" mass="45705">MHRLRFLRRGAAAAAVAAATTAAAAASFGRNPPRADRKDNSASSKSWPTGKDGGSVVMRGDELMEVEASLNYQDAEKVAPSLVRNGLVGTERNSSGGDMELYGVHFQPTMTTIKNARAMEPTRLSREGFELRSHDVATELGTDFDFYDDNQIIQRYYPSIEKLVREATGASHVYAFDHNVRCAGGNKSGKTLKSGSAVQAPAHIVHTDYTLTSAPQRLRDLSEAPKINDTWRKIRNTNEPLIPKEQVKDALEGKGRFQIINVWRNIKKEPVGIFPLAVCNAHTANPKDLVTFEIHYKDRVGENYFLRAASAEEEPHHRWYYFPRMMQSEVLVFKQWDTHGPLPTENRVKGSGRAPQFCAHTAFKDPSSLPHSPDRESIEVRVIALHLDDEKEGGVLNIKGVRAWLNKYL</sequence>
<feature type="region of interest" description="Disordered" evidence="2">
    <location>
        <begin position="24"/>
        <end position="56"/>
    </location>
</feature>
<comment type="similarity">
    <text evidence="1">Belongs to the asaB hydroxylase/desaturase family.</text>
</comment>
<dbReference type="AlphaFoldDB" id="A0A7S3YYQ5"/>
<dbReference type="EMBL" id="HBIV01024965">
    <property type="protein sequence ID" value="CAE0666298.1"/>
    <property type="molecule type" value="Transcribed_RNA"/>
</dbReference>
<evidence type="ECO:0000313" key="3">
    <source>
        <dbReference type="EMBL" id="CAE0666298.1"/>
    </source>
</evidence>
<dbReference type="NCBIfam" id="NF041278">
    <property type="entry name" value="CmcJ_NvfI_EfuI"/>
    <property type="match status" value="1"/>
</dbReference>
<dbReference type="InterPro" id="IPR044053">
    <property type="entry name" value="AsaB-like"/>
</dbReference>
<gene>
    <name evidence="3" type="ORF">LGLO00237_LOCUS17908</name>
</gene>
<reference evidence="3" key="1">
    <citation type="submission" date="2021-01" db="EMBL/GenBank/DDBJ databases">
        <authorList>
            <person name="Corre E."/>
            <person name="Pelletier E."/>
            <person name="Niang G."/>
            <person name="Scheremetjew M."/>
            <person name="Finn R."/>
            <person name="Kale V."/>
            <person name="Holt S."/>
            <person name="Cochrane G."/>
            <person name="Meng A."/>
            <person name="Brown T."/>
            <person name="Cohen L."/>
        </authorList>
    </citation>
    <scope>NUCLEOTIDE SEQUENCE</scope>
    <source>
        <strain evidence="3">CCCM811</strain>
    </source>
</reference>
<dbReference type="GO" id="GO:0016491">
    <property type="term" value="F:oxidoreductase activity"/>
    <property type="evidence" value="ECO:0007669"/>
    <property type="project" value="InterPro"/>
</dbReference>
<evidence type="ECO:0000256" key="1">
    <source>
        <dbReference type="ARBA" id="ARBA00023604"/>
    </source>
</evidence>
<name>A0A7S3YYQ5_9EUKA</name>
<evidence type="ECO:0000256" key="2">
    <source>
        <dbReference type="SAM" id="MobiDB-lite"/>
    </source>
</evidence>